<evidence type="ECO:0000313" key="3">
    <source>
        <dbReference type="Proteomes" id="UP000831327"/>
    </source>
</evidence>
<dbReference type="Gene3D" id="1.10.260.40">
    <property type="entry name" value="lambda repressor-like DNA-binding domains"/>
    <property type="match status" value="1"/>
</dbReference>
<dbReference type="InterPro" id="IPR010982">
    <property type="entry name" value="Lambda_DNA-bd_dom_sf"/>
</dbReference>
<sequence length="131" mass="14339">MESPIGVVEATDLHVAAAFRAFRIANGLKIQELATFLGVAYGTVHKYERGEIRIFADTLLRAATLFGVPVTEFFPGAQMLRRGSQGRAQRERISRIAAFVVNARRIPSAELQDALARVTRLILEGQPSAST</sequence>
<dbReference type="CDD" id="cd00093">
    <property type="entry name" value="HTH_XRE"/>
    <property type="match status" value="1"/>
</dbReference>
<dbReference type="Proteomes" id="UP000831327">
    <property type="component" value="Chromosome"/>
</dbReference>
<dbReference type="EMBL" id="AP025637">
    <property type="protein sequence ID" value="BDG74104.1"/>
    <property type="molecule type" value="Genomic_DNA"/>
</dbReference>
<protein>
    <submittedName>
        <fullName evidence="2">Transcriptional regulator</fullName>
    </submittedName>
</protein>
<organism evidence="2 3">
    <name type="scientific">Roseomonas fluvialis</name>
    <dbReference type="NCBI Taxonomy" id="1750527"/>
    <lineage>
        <taxon>Bacteria</taxon>
        <taxon>Pseudomonadati</taxon>
        <taxon>Pseudomonadota</taxon>
        <taxon>Alphaproteobacteria</taxon>
        <taxon>Acetobacterales</taxon>
        <taxon>Roseomonadaceae</taxon>
        <taxon>Roseomonas</taxon>
    </lineage>
</organism>
<dbReference type="InterPro" id="IPR001387">
    <property type="entry name" value="Cro/C1-type_HTH"/>
</dbReference>
<dbReference type="PROSITE" id="PS50943">
    <property type="entry name" value="HTH_CROC1"/>
    <property type="match status" value="1"/>
</dbReference>
<accession>A0ABN6P8Y6</accession>
<keyword evidence="3" id="KW-1185">Reference proteome</keyword>
<name>A0ABN6P8Y6_9PROT</name>
<evidence type="ECO:0000313" key="2">
    <source>
        <dbReference type="EMBL" id="BDG74104.1"/>
    </source>
</evidence>
<dbReference type="Pfam" id="PF01381">
    <property type="entry name" value="HTH_3"/>
    <property type="match status" value="1"/>
</dbReference>
<proteinExistence type="predicted"/>
<feature type="domain" description="HTH cro/C1-type" evidence="1">
    <location>
        <begin position="19"/>
        <end position="73"/>
    </location>
</feature>
<reference evidence="2 3" key="1">
    <citation type="journal article" date="2016" name="Microbes Environ.">
        <title>Phylogenetically diverse aerobic anoxygenic phototrophic bacteria isolated from epilithic biofilms in Tama river, Japan.</title>
        <authorList>
            <person name="Hirose S."/>
            <person name="Matsuura K."/>
            <person name="Haruta S."/>
        </authorList>
    </citation>
    <scope>NUCLEOTIDE SEQUENCE [LARGE SCALE GENOMIC DNA]</scope>
    <source>
        <strain evidence="2 3">S08</strain>
    </source>
</reference>
<evidence type="ECO:0000259" key="1">
    <source>
        <dbReference type="PROSITE" id="PS50943"/>
    </source>
</evidence>
<dbReference type="SMART" id="SM00530">
    <property type="entry name" value="HTH_XRE"/>
    <property type="match status" value="1"/>
</dbReference>
<gene>
    <name evidence="2" type="ORF">Rmf_40330</name>
</gene>
<dbReference type="SUPFAM" id="SSF47413">
    <property type="entry name" value="lambda repressor-like DNA-binding domains"/>
    <property type="match status" value="1"/>
</dbReference>